<accession>A0A6C0HJI0</accession>
<dbReference type="AlphaFoldDB" id="A0A6C0HJI0"/>
<feature type="transmembrane region" description="Helical" evidence="1">
    <location>
        <begin position="52"/>
        <end position="73"/>
    </location>
</feature>
<organism evidence="2">
    <name type="scientific">viral metagenome</name>
    <dbReference type="NCBI Taxonomy" id="1070528"/>
    <lineage>
        <taxon>unclassified sequences</taxon>
        <taxon>metagenomes</taxon>
        <taxon>organismal metagenomes</taxon>
    </lineage>
</organism>
<keyword evidence="1" id="KW-0472">Membrane</keyword>
<protein>
    <submittedName>
        <fullName evidence="2">Uncharacterized protein</fullName>
    </submittedName>
</protein>
<keyword evidence="1" id="KW-0812">Transmembrane</keyword>
<evidence type="ECO:0000256" key="1">
    <source>
        <dbReference type="SAM" id="Phobius"/>
    </source>
</evidence>
<feature type="transmembrane region" description="Helical" evidence="1">
    <location>
        <begin position="79"/>
        <end position="102"/>
    </location>
</feature>
<dbReference type="EMBL" id="MN739967">
    <property type="protein sequence ID" value="QHT80305.1"/>
    <property type="molecule type" value="Genomic_DNA"/>
</dbReference>
<evidence type="ECO:0000313" key="2">
    <source>
        <dbReference type="EMBL" id="QHT80305.1"/>
    </source>
</evidence>
<keyword evidence="1" id="KW-1133">Transmembrane helix</keyword>
<reference evidence="2" key="1">
    <citation type="journal article" date="2020" name="Nature">
        <title>Giant virus diversity and host interactions through global metagenomics.</title>
        <authorList>
            <person name="Schulz F."/>
            <person name="Roux S."/>
            <person name="Paez-Espino D."/>
            <person name="Jungbluth S."/>
            <person name="Walsh D.A."/>
            <person name="Denef V.J."/>
            <person name="McMahon K.D."/>
            <person name="Konstantinidis K.T."/>
            <person name="Eloe-Fadrosh E.A."/>
            <person name="Kyrpides N.C."/>
            <person name="Woyke T."/>
        </authorList>
    </citation>
    <scope>NUCLEOTIDE SEQUENCE</scope>
    <source>
        <strain evidence="2">GVMAG-M-3300023184-120</strain>
    </source>
</reference>
<sequence length="200" mass="23192">MELSNNIWKKRTSILDFSANVINKQITEADIGWDTFERNRDLKKSSNKKAIAYRWIYMVIVFLIFACGILMILRRKFDYFFIDIIMVIVLSVGIIYILVLYLDINSRSLTDYDKIRPDASTLVSTDKKTVAPKYGISGDFSLENPDWLDLLACNGQECCSGSTIWNDTIKRCVNPEAFTTYGPKNSTEEYDYNKIYTKYE</sequence>
<proteinExistence type="predicted"/>
<name>A0A6C0HJI0_9ZZZZ</name>